<evidence type="ECO:0000313" key="3">
    <source>
        <dbReference type="EMBL" id="CAB5219808.1"/>
    </source>
</evidence>
<gene>
    <name evidence="3" type="ORF">UFOVP234_15</name>
    <name evidence="1" type="ORF">UFOVP35_56</name>
    <name evidence="2" type="ORF">UFOVP52_67</name>
</gene>
<dbReference type="EMBL" id="LR796190">
    <property type="protein sequence ID" value="CAB4124948.1"/>
    <property type="molecule type" value="Genomic_DNA"/>
</dbReference>
<dbReference type="SUPFAM" id="SSF46785">
    <property type="entry name" value="Winged helix' DNA-binding domain"/>
    <property type="match status" value="1"/>
</dbReference>
<dbReference type="InterPro" id="IPR036390">
    <property type="entry name" value="WH_DNA-bd_sf"/>
</dbReference>
<accession>A0A6J5KKH7</accession>
<organism evidence="1">
    <name type="scientific">uncultured Caudovirales phage</name>
    <dbReference type="NCBI Taxonomy" id="2100421"/>
    <lineage>
        <taxon>Viruses</taxon>
        <taxon>Duplodnaviria</taxon>
        <taxon>Heunggongvirae</taxon>
        <taxon>Uroviricota</taxon>
        <taxon>Caudoviricetes</taxon>
        <taxon>Peduoviridae</taxon>
        <taxon>Maltschvirus</taxon>
        <taxon>Maltschvirus maltsch</taxon>
    </lineage>
</organism>
<evidence type="ECO:0000313" key="2">
    <source>
        <dbReference type="EMBL" id="CAB4124948.1"/>
    </source>
</evidence>
<reference evidence="1" key="1">
    <citation type="submission" date="2020-04" db="EMBL/GenBank/DDBJ databases">
        <authorList>
            <person name="Chiriac C."/>
            <person name="Salcher M."/>
            <person name="Ghai R."/>
            <person name="Kavagutti S V."/>
        </authorList>
    </citation>
    <scope>NUCLEOTIDE SEQUENCE</scope>
</reference>
<evidence type="ECO:0000313" key="1">
    <source>
        <dbReference type="EMBL" id="CAB4122734.1"/>
    </source>
</evidence>
<sequence length="142" mass="16770">MHKLPKNANFESNTAKLKLAAILNAIREQELSIYELADIIYVSVAWTRKYVNYLLDQDLIHISGHRRDTDIQYGPNDTRRVVYSFGPKKYPVKREIITQKQYSQIKKQRQQEPEDDLKLNKRHKIPHVVRRDFLVAALFGNH</sequence>
<name>A0A6J5KKH7_9CAUD</name>
<dbReference type="EMBL" id="LR798280">
    <property type="protein sequence ID" value="CAB5219808.1"/>
    <property type="molecule type" value="Genomic_DNA"/>
</dbReference>
<proteinExistence type="predicted"/>
<protein>
    <submittedName>
        <fullName evidence="1">Uncharacterized protein</fullName>
    </submittedName>
</protein>
<dbReference type="EMBL" id="LR796166">
    <property type="protein sequence ID" value="CAB4122734.1"/>
    <property type="molecule type" value="Genomic_DNA"/>
</dbReference>